<gene>
    <name evidence="4" type="primary">Ltv1</name>
    <name evidence="4" type="ORF">ZAPATR_R06381</name>
</gene>
<keyword evidence="5" id="KW-1185">Reference proteome</keyword>
<feature type="compositionally biased region" description="Basic and acidic residues" evidence="3">
    <location>
        <begin position="411"/>
        <end position="457"/>
    </location>
</feature>
<feature type="non-terminal residue" evidence="4">
    <location>
        <position position="1"/>
    </location>
</feature>
<feature type="compositionally biased region" description="Basic and acidic residues" evidence="3">
    <location>
        <begin position="41"/>
        <end position="52"/>
    </location>
</feature>
<feature type="non-terminal residue" evidence="4">
    <location>
        <position position="469"/>
    </location>
</feature>
<dbReference type="Proteomes" id="UP000557426">
    <property type="component" value="Unassembled WGS sequence"/>
</dbReference>
<dbReference type="AlphaFoldDB" id="A0A7L3FY39"/>
<evidence type="ECO:0000313" key="4">
    <source>
        <dbReference type="EMBL" id="NXT85916.1"/>
    </source>
</evidence>
<comment type="caution">
    <text evidence="4">The sequence shown here is derived from an EMBL/GenBank/DDBJ whole genome shotgun (WGS) entry which is preliminary data.</text>
</comment>
<dbReference type="PANTHER" id="PTHR21531:SF0">
    <property type="entry name" value="PROTEIN LTV1 HOMOLOG"/>
    <property type="match status" value="1"/>
</dbReference>
<dbReference type="Pfam" id="PF04180">
    <property type="entry name" value="LTV"/>
    <property type="match status" value="2"/>
</dbReference>
<evidence type="ECO:0000313" key="5">
    <source>
        <dbReference type="Proteomes" id="UP000557426"/>
    </source>
</evidence>
<feature type="region of interest" description="Disordered" evidence="3">
    <location>
        <begin position="398"/>
        <end position="469"/>
    </location>
</feature>
<feature type="region of interest" description="Disordered" evidence="3">
    <location>
        <begin position="22"/>
        <end position="52"/>
    </location>
</feature>
<reference evidence="4 5" key="1">
    <citation type="submission" date="2019-09" db="EMBL/GenBank/DDBJ databases">
        <title>Bird 10,000 Genomes (B10K) Project - Family phase.</title>
        <authorList>
            <person name="Zhang G."/>
        </authorList>
    </citation>
    <scope>NUCLEOTIDE SEQUENCE [LARGE SCALE GENOMIC DNA]</scope>
    <source>
        <strain evidence="4">B10K-DU-011-47</strain>
        <tissue evidence="4">Mixed tissue sample</tissue>
    </source>
</reference>
<evidence type="ECO:0000256" key="3">
    <source>
        <dbReference type="SAM" id="MobiDB-lite"/>
    </source>
</evidence>
<dbReference type="GO" id="GO:0042274">
    <property type="term" value="P:ribosomal small subunit biogenesis"/>
    <property type="evidence" value="ECO:0007669"/>
    <property type="project" value="InterPro"/>
</dbReference>
<dbReference type="GO" id="GO:0000056">
    <property type="term" value="P:ribosomal small subunit export from nucleus"/>
    <property type="evidence" value="ECO:0007669"/>
    <property type="project" value="TreeGrafter"/>
</dbReference>
<dbReference type="EMBL" id="VZTU01034596">
    <property type="protein sequence ID" value="NXT85916.1"/>
    <property type="molecule type" value="Genomic_DNA"/>
</dbReference>
<name>A0A7L3FY39_9GRUI</name>
<dbReference type="InterPro" id="IPR007307">
    <property type="entry name" value="Ltv1"/>
</dbReference>
<organism evidence="4 5">
    <name type="scientific">Zapornia atra</name>
    <name type="common">Henderson crake</name>
    <dbReference type="NCBI Taxonomy" id="2585822"/>
    <lineage>
        <taxon>Eukaryota</taxon>
        <taxon>Metazoa</taxon>
        <taxon>Chordata</taxon>
        <taxon>Craniata</taxon>
        <taxon>Vertebrata</taxon>
        <taxon>Euteleostomi</taxon>
        <taxon>Archelosauria</taxon>
        <taxon>Archosauria</taxon>
        <taxon>Dinosauria</taxon>
        <taxon>Saurischia</taxon>
        <taxon>Theropoda</taxon>
        <taxon>Coelurosauria</taxon>
        <taxon>Aves</taxon>
        <taxon>Neognathae</taxon>
        <taxon>Neoaves</taxon>
        <taxon>Gruiformes</taxon>
        <taxon>Rallidae</taxon>
        <taxon>Zapornia</taxon>
    </lineage>
</organism>
<sequence>KKKPFIEKKKAVTFHLVHRSQRDPLAADDTAPQRVLLPTQKGHEEKRREEQRKYGVFFDDDYDYLQHLKEASGPSELVPSVRGQQSRIVVTNEGHIEDEIQRVPAPSIKLPSSVFATEFEEDVGLLNKAAPVSGPRLDFDPDIVAALDDDFDFDNPENILEDDFVLQANEPRKRGSGAEDEDEWEDVEDGSDEEESGSNDEDYDSEGPLSDDGVHGQTKEFLFMQEETRSRFTEYSMTSSVMRRNEQLTLLDDRFEKFFEQFDEDEIGALDNVELEGYINADNARLQEVLNDFYKEKAKNCVKLDALEPCEDLDSPVNEDSEGEEKEETVAVVIEEPKEKWDCESILSTYSNLYNHPTLIKEPSKPKPIKISQKTGIPLHVLPEKGLTAKQVERMQMINGSDLPRASTQPRSRDESKEDRKARKQAIKEERKERRMEKKANKLAFKLEKRRQEKELLNLKQNMQGLKLS</sequence>
<dbReference type="GO" id="GO:0030688">
    <property type="term" value="C:preribosome, small subunit precursor"/>
    <property type="evidence" value="ECO:0007669"/>
    <property type="project" value="TreeGrafter"/>
</dbReference>
<dbReference type="PANTHER" id="PTHR21531">
    <property type="entry name" value="LOW-TEMPERATURE VIABILITY PROTEIN LTV1-RELATED"/>
    <property type="match status" value="1"/>
</dbReference>
<protein>
    <recommendedName>
        <fullName evidence="2">Protein LTV1 homolog</fullName>
    </recommendedName>
</protein>
<proteinExistence type="inferred from homology"/>
<feature type="region of interest" description="Disordered" evidence="3">
    <location>
        <begin position="160"/>
        <end position="215"/>
    </location>
</feature>
<comment type="similarity">
    <text evidence="1">Belongs to the LTV1 family.</text>
</comment>
<evidence type="ECO:0000256" key="2">
    <source>
        <dbReference type="ARBA" id="ARBA00021561"/>
    </source>
</evidence>
<feature type="compositionally biased region" description="Acidic residues" evidence="3">
    <location>
        <begin position="178"/>
        <end position="205"/>
    </location>
</feature>
<feature type="compositionally biased region" description="Polar residues" evidence="3">
    <location>
        <begin position="459"/>
        <end position="469"/>
    </location>
</feature>
<dbReference type="GO" id="GO:0005634">
    <property type="term" value="C:nucleus"/>
    <property type="evidence" value="ECO:0007669"/>
    <property type="project" value="TreeGrafter"/>
</dbReference>
<accession>A0A7L3FY39</accession>
<evidence type="ECO:0000256" key="1">
    <source>
        <dbReference type="ARBA" id="ARBA00009078"/>
    </source>
</evidence>
<dbReference type="GO" id="GO:0005829">
    <property type="term" value="C:cytosol"/>
    <property type="evidence" value="ECO:0007669"/>
    <property type="project" value="TreeGrafter"/>
</dbReference>